<dbReference type="Proteomes" id="UP001482620">
    <property type="component" value="Unassembled WGS sequence"/>
</dbReference>
<comment type="caution">
    <text evidence="2">The sequence shown here is derived from an EMBL/GenBank/DDBJ whole genome shotgun (WGS) entry which is preliminary data.</text>
</comment>
<evidence type="ECO:0000313" key="3">
    <source>
        <dbReference type="Proteomes" id="UP001482620"/>
    </source>
</evidence>
<name>A0ABV0VKP3_9TELE</name>
<keyword evidence="1" id="KW-0472">Membrane</keyword>
<feature type="transmembrane region" description="Helical" evidence="1">
    <location>
        <begin position="31"/>
        <end position="56"/>
    </location>
</feature>
<keyword evidence="1" id="KW-1133">Transmembrane helix</keyword>
<proteinExistence type="predicted"/>
<accession>A0ABV0VKP3</accession>
<sequence>MISSKKKRSTRLKHNKDPTQSIVELVRSKMALYMAVSVLFFFPVFVLYFAVVLQVVPTRQQPLRISQSSLSSSSQVSTHSEFFLKSWLEAQLLFVGSIGEPDWEMCRYACQALTGLQALLSCIYLANIRYLAN</sequence>
<evidence type="ECO:0000313" key="2">
    <source>
        <dbReference type="EMBL" id="MEQ2257594.1"/>
    </source>
</evidence>
<reference evidence="2 3" key="1">
    <citation type="submission" date="2021-06" db="EMBL/GenBank/DDBJ databases">
        <authorList>
            <person name="Palmer J.M."/>
        </authorList>
    </citation>
    <scope>NUCLEOTIDE SEQUENCE [LARGE SCALE GENOMIC DNA]</scope>
    <source>
        <strain evidence="3">if_2019</strain>
        <tissue evidence="2">Muscle</tissue>
    </source>
</reference>
<protein>
    <submittedName>
        <fullName evidence="2">Uncharacterized protein</fullName>
    </submittedName>
</protein>
<evidence type="ECO:0000256" key="1">
    <source>
        <dbReference type="SAM" id="Phobius"/>
    </source>
</evidence>
<gene>
    <name evidence="2" type="ORF">ILYODFUR_036305</name>
</gene>
<keyword evidence="3" id="KW-1185">Reference proteome</keyword>
<dbReference type="EMBL" id="JAHRIQ010111579">
    <property type="protein sequence ID" value="MEQ2257594.1"/>
    <property type="molecule type" value="Genomic_DNA"/>
</dbReference>
<keyword evidence="1" id="KW-0812">Transmembrane</keyword>
<organism evidence="2 3">
    <name type="scientific">Ilyodon furcidens</name>
    <name type="common">goldbreast splitfin</name>
    <dbReference type="NCBI Taxonomy" id="33524"/>
    <lineage>
        <taxon>Eukaryota</taxon>
        <taxon>Metazoa</taxon>
        <taxon>Chordata</taxon>
        <taxon>Craniata</taxon>
        <taxon>Vertebrata</taxon>
        <taxon>Euteleostomi</taxon>
        <taxon>Actinopterygii</taxon>
        <taxon>Neopterygii</taxon>
        <taxon>Teleostei</taxon>
        <taxon>Neoteleostei</taxon>
        <taxon>Acanthomorphata</taxon>
        <taxon>Ovalentaria</taxon>
        <taxon>Atherinomorphae</taxon>
        <taxon>Cyprinodontiformes</taxon>
        <taxon>Goodeidae</taxon>
        <taxon>Ilyodon</taxon>
    </lineage>
</organism>